<organism evidence="1 2">
    <name type="scientific">Marinobacter adhaerens</name>
    <dbReference type="NCBI Taxonomy" id="1033846"/>
    <lineage>
        <taxon>Bacteria</taxon>
        <taxon>Pseudomonadati</taxon>
        <taxon>Pseudomonadota</taxon>
        <taxon>Gammaproteobacteria</taxon>
        <taxon>Pseudomonadales</taxon>
        <taxon>Marinobacteraceae</taxon>
        <taxon>Marinobacter</taxon>
    </lineage>
</organism>
<sequence>MKALMKASMIGGLVALTGCAGVGFEPPKDEIVPVVSEDKVYQFQTTMPTGETITEAMILEGLQEQVIESSGVRTVEETERLMRSTSGIKKVRGMTVETETDHIQVAFVRGEMPNEWSLYSSDVIARYDVKFEQMDDLLRVAIATPSEIHIDRNRNAAFMEIAPLISIERAKKEIDRINEGLEPEFTMTKKVSGEVESQWKPEAVEGNFERLLKNSGNSGKYLLKADGRAVELDVDIFAYRDGSMVEYEFPYSYKAKGDGSVTYSQAEIDALINRIEEVATN</sequence>
<keyword evidence="2" id="KW-1185">Reference proteome</keyword>
<accession>A0A851HQD3</accession>
<dbReference type="Proteomes" id="UP000536442">
    <property type="component" value="Unassembled WGS sequence"/>
</dbReference>
<proteinExistence type="predicted"/>
<evidence type="ECO:0000313" key="2">
    <source>
        <dbReference type="Proteomes" id="UP000536442"/>
    </source>
</evidence>
<evidence type="ECO:0008006" key="3">
    <source>
        <dbReference type="Google" id="ProtNLM"/>
    </source>
</evidence>
<protein>
    <recommendedName>
        <fullName evidence="3">Lipoprotein</fullName>
    </recommendedName>
</protein>
<reference evidence="1 2" key="1">
    <citation type="submission" date="2020-03" db="EMBL/GenBank/DDBJ databases">
        <title>Metagenomic, metatranscriptomic, and metabolomic analyses revealed the key microbes and metabolic features during the fermentation of ganjang, Korean traditional soy sauce.</title>
        <authorList>
            <person name="Chun B.H."/>
            <person name="Jeon C.O."/>
        </authorList>
    </citation>
    <scope>NUCLEOTIDE SEQUENCE [LARGE SCALE GENOMIC DNA]</scope>
    <source>
        <strain evidence="1 2">KG14</strain>
    </source>
</reference>
<comment type="caution">
    <text evidence="1">The sequence shown here is derived from an EMBL/GenBank/DDBJ whole genome shotgun (WGS) entry which is preliminary data.</text>
</comment>
<dbReference type="PROSITE" id="PS51257">
    <property type="entry name" value="PROKAR_LIPOPROTEIN"/>
    <property type="match status" value="1"/>
</dbReference>
<dbReference type="EMBL" id="JABEVQ010000003">
    <property type="protein sequence ID" value="NWN90920.1"/>
    <property type="molecule type" value="Genomic_DNA"/>
</dbReference>
<evidence type="ECO:0000313" key="1">
    <source>
        <dbReference type="EMBL" id="NWN90920.1"/>
    </source>
</evidence>
<name>A0A851HQD3_9GAMM</name>
<gene>
    <name evidence="1" type="ORF">HLV39_05365</name>
</gene>
<dbReference type="AlphaFoldDB" id="A0A851HQD3"/>